<dbReference type="InterPro" id="IPR006076">
    <property type="entry name" value="FAD-dep_OxRdtase"/>
</dbReference>
<dbReference type="Gene3D" id="3.50.50.60">
    <property type="entry name" value="FAD/NAD(P)-binding domain"/>
    <property type="match status" value="1"/>
</dbReference>
<dbReference type="SUPFAM" id="SSF51905">
    <property type="entry name" value="FAD/NAD(P)-binding domain"/>
    <property type="match status" value="1"/>
</dbReference>
<comment type="caution">
    <text evidence="6">The sequence shown here is derived from an EMBL/GenBank/DDBJ whole genome shotgun (WGS) entry which is preliminary data.</text>
</comment>
<evidence type="ECO:0000313" key="6">
    <source>
        <dbReference type="EMBL" id="MDA3626341.1"/>
    </source>
</evidence>
<keyword evidence="3" id="KW-0274">FAD</keyword>
<dbReference type="Pfam" id="PF01266">
    <property type="entry name" value="DAO"/>
    <property type="match status" value="1"/>
</dbReference>
<keyword evidence="4 6" id="KW-0560">Oxidoreductase</keyword>
<dbReference type="EMBL" id="JAQGLA010000015">
    <property type="protein sequence ID" value="MDA3626341.1"/>
    <property type="molecule type" value="Genomic_DNA"/>
</dbReference>
<comment type="cofactor">
    <cofactor evidence="1">
        <name>FAD</name>
        <dbReference type="ChEBI" id="CHEBI:57692"/>
    </cofactor>
</comment>
<dbReference type="GO" id="GO:0050131">
    <property type="term" value="F:N-methyl-L-amino-acid oxidase activity"/>
    <property type="evidence" value="ECO:0007669"/>
    <property type="project" value="UniProtKB-EC"/>
</dbReference>
<evidence type="ECO:0000256" key="2">
    <source>
        <dbReference type="ARBA" id="ARBA00022630"/>
    </source>
</evidence>
<sequence>MDADVAVVGVGSIGSLVMWELAGRGVDVIGFEQHAPGHDRGAAGGETRLFRVAYSDGAAYIPLLRRSREAWLRLCEESGHRLFEPCGGLTIGSPQQRQILDLQANAAAEGVPVEVLSAGEMAERYPQHRLLDGEIGVFDAAAGMVRCDLAVLAAAEVARARGAQVVARSPVVAVRPGRDAVHIDTADRTWRVRQVVIAAGAWSGGFLPAQWASRVEPRRIALGWYAPEAVAQYRPEVYPVVIRVTHDLFLYGAPTVDGATVKVGGTQQARAIPDPDSFDRRHSREETEVAREVISEFFTSLRPEPLRMDAFTDLYTTDERPVLGRVGDGGRVVVATGGSGRGFKMAPALAAAAADAVVDGTDAPIPFLSPTRSAPA</sequence>
<gene>
    <name evidence="6" type="primary">solA</name>
    <name evidence="6" type="ORF">OU415_12900</name>
</gene>
<dbReference type="PANTHER" id="PTHR10961:SF7">
    <property type="entry name" value="FAD DEPENDENT OXIDOREDUCTASE DOMAIN-CONTAINING PROTEIN"/>
    <property type="match status" value="1"/>
</dbReference>
<dbReference type="Proteomes" id="UP001210380">
    <property type="component" value="Unassembled WGS sequence"/>
</dbReference>
<feature type="domain" description="FAD dependent oxidoreductase" evidence="5">
    <location>
        <begin position="4"/>
        <end position="355"/>
    </location>
</feature>
<dbReference type="SUPFAM" id="SSF54373">
    <property type="entry name" value="FAD-linked reductases, C-terminal domain"/>
    <property type="match status" value="1"/>
</dbReference>
<keyword evidence="7" id="KW-1185">Reference proteome</keyword>
<dbReference type="InterPro" id="IPR036188">
    <property type="entry name" value="FAD/NAD-bd_sf"/>
</dbReference>
<evidence type="ECO:0000256" key="1">
    <source>
        <dbReference type="ARBA" id="ARBA00001974"/>
    </source>
</evidence>
<reference evidence="6 7" key="1">
    <citation type="submission" date="2022-11" db="EMBL/GenBank/DDBJ databases">
        <title>Draft genome sequence of Saccharopolyspora sp. WRP15-2 isolated from rhizosphere soils of wild rice in Thailand.</title>
        <authorList>
            <person name="Duangmal K."/>
            <person name="Kammanee S."/>
            <person name="Muangham S."/>
        </authorList>
    </citation>
    <scope>NUCLEOTIDE SEQUENCE [LARGE SCALE GENOMIC DNA]</scope>
    <source>
        <strain evidence="6 7">WRP15-2</strain>
    </source>
</reference>
<evidence type="ECO:0000259" key="5">
    <source>
        <dbReference type="Pfam" id="PF01266"/>
    </source>
</evidence>
<keyword evidence="2" id="KW-0285">Flavoprotein</keyword>
<evidence type="ECO:0000256" key="3">
    <source>
        <dbReference type="ARBA" id="ARBA00022827"/>
    </source>
</evidence>
<dbReference type="PANTHER" id="PTHR10961">
    <property type="entry name" value="PEROXISOMAL SARCOSINE OXIDASE"/>
    <property type="match status" value="1"/>
</dbReference>
<accession>A0ABT4UYR6</accession>
<protein>
    <submittedName>
        <fullName evidence="6">N-methyl-L-tryptophan oxidase</fullName>
        <ecNumber evidence="6">1.5.3.2</ecNumber>
    </submittedName>
</protein>
<dbReference type="NCBIfam" id="NF008425">
    <property type="entry name" value="PRK11259.1"/>
    <property type="match status" value="1"/>
</dbReference>
<evidence type="ECO:0000256" key="4">
    <source>
        <dbReference type="ARBA" id="ARBA00023002"/>
    </source>
</evidence>
<proteinExistence type="predicted"/>
<organism evidence="6 7">
    <name type="scientific">Saccharopolyspora oryzae</name>
    <dbReference type="NCBI Taxonomy" id="2997343"/>
    <lineage>
        <taxon>Bacteria</taxon>
        <taxon>Bacillati</taxon>
        <taxon>Actinomycetota</taxon>
        <taxon>Actinomycetes</taxon>
        <taxon>Pseudonocardiales</taxon>
        <taxon>Pseudonocardiaceae</taxon>
        <taxon>Saccharopolyspora</taxon>
    </lineage>
</organism>
<dbReference type="EC" id="1.5.3.2" evidence="6"/>
<dbReference type="Gene3D" id="3.30.9.10">
    <property type="entry name" value="D-Amino Acid Oxidase, subunit A, domain 2"/>
    <property type="match status" value="1"/>
</dbReference>
<dbReference type="InterPro" id="IPR045170">
    <property type="entry name" value="MTOX"/>
</dbReference>
<dbReference type="RefSeq" id="WP_270948932.1">
    <property type="nucleotide sequence ID" value="NZ_JAQGLA010000015.1"/>
</dbReference>
<name>A0ABT4UYR6_9PSEU</name>
<evidence type="ECO:0000313" key="7">
    <source>
        <dbReference type="Proteomes" id="UP001210380"/>
    </source>
</evidence>